<evidence type="ECO:0000313" key="2">
    <source>
        <dbReference type="Proteomes" id="UP001279734"/>
    </source>
</evidence>
<gene>
    <name evidence="1" type="ORF">Nepgr_015518</name>
</gene>
<sequence length="121" mass="13233">MGKYGNGNTRGFLPSILGVDERNRGWPLWTLAPCSQETKTSNKVAVTKGDSKTQDAAGNISLGSRFYSLSSLNMEEESHLTNGASYKGSQKQPVSTQTRLANALKTKTRFPLPNHTDPLYL</sequence>
<reference evidence="1" key="1">
    <citation type="submission" date="2023-05" db="EMBL/GenBank/DDBJ databases">
        <title>Nepenthes gracilis genome sequencing.</title>
        <authorList>
            <person name="Fukushima K."/>
        </authorList>
    </citation>
    <scope>NUCLEOTIDE SEQUENCE</scope>
    <source>
        <strain evidence="1">SING2019-196</strain>
    </source>
</reference>
<accession>A0AAD3XQG2</accession>
<dbReference type="Proteomes" id="UP001279734">
    <property type="component" value="Unassembled WGS sequence"/>
</dbReference>
<dbReference type="EMBL" id="BSYO01000013">
    <property type="protein sequence ID" value="GMH13677.1"/>
    <property type="molecule type" value="Genomic_DNA"/>
</dbReference>
<evidence type="ECO:0000313" key="1">
    <source>
        <dbReference type="EMBL" id="GMH13677.1"/>
    </source>
</evidence>
<dbReference type="AlphaFoldDB" id="A0AAD3XQG2"/>
<organism evidence="1 2">
    <name type="scientific">Nepenthes gracilis</name>
    <name type="common">Slender pitcher plant</name>
    <dbReference type="NCBI Taxonomy" id="150966"/>
    <lineage>
        <taxon>Eukaryota</taxon>
        <taxon>Viridiplantae</taxon>
        <taxon>Streptophyta</taxon>
        <taxon>Embryophyta</taxon>
        <taxon>Tracheophyta</taxon>
        <taxon>Spermatophyta</taxon>
        <taxon>Magnoliopsida</taxon>
        <taxon>eudicotyledons</taxon>
        <taxon>Gunneridae</taxon>
        <taxon>Pentapetalae</taxon>
        <taxon>Caryophyllales</taxon>
        <taxon>Nepenthaceae</taxon>
        <taxon>Nepenthes</taxon>
    </lineage>
</organism>
<name>A0AAD3XQG2_NEPGR</name>
<keyword evidence="2" id="KW-1185">Reference proteome</keyword>
<comment type="caution">
    <text evidence="1">The sequence shown here is derived from an EMBL/GenBank/DDBJ whole genome shotgun (WGS) entry which is preliminary data.</text>
</comment>
<proteinExistence type="predicted"/>
<protein>
    <submittedName>
        <fullName evidence="1">Uncharacterized protein</fullName>
    </submittedName>
</protein>